<dbReference type="Gramene" id="TraesCLE_scaffold_004539_01G000200.1">
    <property type="protein sequence ID" value="TraesCLE_scaffold_004539_01G000200.1"/>
    <property type="gene ID" value="TraesCLE_scaffold_004539_01G000200"/>
</dbReference>
<reference evidence="3" key="1">
    <citation type="submission" date="2018-08" db="EMBL/GenBank/DDBJ databases">
        <authorList>
            <person name="Rossello M."/>
        </authorList>
    </citation>
    <scope>NUCLEOTIDE SEQUENCE [LARGE SCALE GENOMIC DNA]</scope>
    <source>
        <strain evidence="3">cv. Chinese Spring</strain>
    </source>
</reference>
<dbReference type="PANTHER" id="PTHR31205">
    <property type="entry name" value="ACTIN CROSS-LINKING PROTEIN (DUF569)"/>
    <property type="match status" value="1"/>
</dbReference>
<dbReference type="Gramene" id="TraesWEE_scaffold_040582_01G000100.1">
    <property type="protein sequence ID" value="TraesWEE_scaffold_040582_01G000100.1"/>
    <property type="gene ID" value="TraesWEE_scaffold_040582_01G000100"/>
</dbReference>
<feature type="domain" description="DUF569" evidence="1">
    <location>
        <begin position="1"/>
        <end position="149"/>
    </location>
</feature>
<reference evidence="3" key="2">
    <citation type="submission" date="2018-10" db="UniProtKB">
        <authorList>
            <consortium name="EnsemblPlants"/>
        </authorList>
    </citation>
    <scope>IDENTIFICATION</scope>
</reference>
<dbReference type="STRING" id="4565.A0A3B6SD93"/>
<evidence type="ECO:0000313" key="4">
    <source>
        <dbReference type="Proteomes" id="UP000019116"/>
    </source>
</evidence>
<dbReference type="SUPFAM" id="SSF50405">
    <property type="entry name" value="Actin-crosslinking proteins"/>
    <property type="match status" value="1"/>
</dbReference>
<evidence type="ECO:0000259" key="1">
    <source>
        <dbReference type="Pfam" id="PF04601"/>
    </source>
</evidence>
<protein>
    <submittedName>
        <fullName evidence="3">Uncharacterized protein</fullName>
    </submittedName>
</protein>
<dbReference type="EnsemblPlants" id="TraesCS7B02G018900.1">
    <property type="protein sequence ID" value="TraesCS7B02G018900.1"/>
    <property type="gene ID" value="TraesCS7B02G018900"/>
</dbReference>
<dbReference type="Gramene" id="TraesCS7B03G0049600.1">
    <property type="protein sequence ID" value="TraesCS7B03G0049600.1.CDS"/>
    <property type="gene ID" value="TraesCS7B03G0049600"/>
</dbReference>
<dbReference type="Gramene" id="TraesCAD_scaffold_014558_01G000100.1">
    <property type="protein sequence ID" value="TraesCAD_scaffold_014558_01G000100.1"/>
    <property type="gene ID" value="TraesCAD_scaffold_014558_01G000100"/>
</dbReference>
<dbReference type="AlphaFoldDB" id="A0A3B6SD93"/>
<name>A0A3B6SD93_WHEAT</name>
<sequence>MDRFHDRQHVWLRSRVHGTYLNANSDGKTVSLRGRRASLKAAWTVHIYHGEGDAVYLLLHSAAYGRYLAATATPAPLGHNGFRAEQPDYDEPEMQAIMWQAVGAGFGDDVMLRNVGGRYLRANGRYLGWNTGVSVEDTDHVSTMMYWIVETIPAREAGMPDLPGPPNRVLYIMLGQAWRLIVFVRATAEGFYGEDGWFLFPFRGRSVNYLRDELADGVAFIDGQPPAGIAMCVRAGRYGRLTPLVVDLTRYAGHAETLQIVVMLSGTPAYDDLRYPDVDAV</sequence>
<keyword evidence="4" id="KW-1185">Reference proteome</keyword>
<dbReference type="Gene3D" id="2.80.10.50">
    <property type="match status" value="1"/>
</dbReference>
<accession>A0A3B6SD93</accession>
<dbReference type="InterPro" id="IPR054726">
    <property type="entry name" value="Ubiq_DUF569-assoc"/>
</dbReference>
<evidence type="ECO:0000259" key="2">
    <source>
        <dbReference type="Pfam" id="PF22932"/>
    </source>
</evidence>
<dbReference type="OMA" id="YWIVETI"/>
<dbReference type="Gramene" id="TraesCS7B02G018900.1">
    <property type="protein sequence ID" value="TraesCS7B02G018900.1"/>
    <property type="gene ID" value="TraesCS7B02G018900"/>
</dbReference>
<dbReference type="Pfam" id="PF22932">
    <property type="entry name" value="Ubiq_DUF_assoc"/>
    <property type="match status" value="1"/>
</dbReference>
<proteinExistence type="predicted"/>
<organism evidence="3">
    <name type="scientific">Triticum aestivum</name>
    <name type="common">Wheat</name>
    <dbReference type="NCBI Taxonomy" id="4565"/>
    <lineage>
        <taxon>Eukaryota</taxon>
        <taxon>Viridiplantae</taxon>
        <taxon>Streptophyta</taxon>
        <taxon>Embryophyta</taxon>
        <taxon>Tracheophyta</taxon>
        <taxon>Spermatophyta</taxon>
        <taxon>Magnoliopsida</taxon>
        <taxon>Liliopsida</taxon>
        <taxon>Poales</taxon>
        <taxon>Poaceae</taxon>
        <taxon>BOP clade</taxon>
        <taxon>Pooideae</taxon>
        <taxon>Triticodae</taxon>
        <taxon>Triticeae</taxon>
        <taxon>Triticinae</taxon>
        <taxon>Triticum</taxon>
    </lineage>
</organism>
<dbReference type="InterPro" id="IPR007679">
    <property type="entry name" value="DUF569"/>
</dbReference>
<dbReference type="CDD" id="cd23340">
    <property type="entry name" value="beta-trefoil_FSCN_ACP-like"/>
    <property type="match status" value="1"/>
</dbReference>
<dbReference type="Proteomes" id="UP000019116">
    <property type="component" value="Chromosome 7B"/>
</dbReference>
<dbReference type="InterPro" id="IPR008999">
    <property type="entry name" value="Actin-crosslinking"/>
</dbReference>
<dbReference type="PANTHER" id="PTHR31205:SF62">
    <property type="entry name" value="DUF569 DOMAIN-CONTAINING PROTEIN"/>
    <property type="match status" value="1"/>
</dbReference>
<feature type="domain" description="DUF569" evidence="2">
    <location>
        <begin position="179"/>
        <end position="263"/>
    </location>
</feature>
<dbReference type="Pfam" id="PF04601">
    <property type="entry name" value="DUF569"/>
    <property type="match status" value="1"/>
</dbReference>
<evidence type="ECO:0000313" key="3">
    <source>
        <dbReference type="EnsemblPlants" id="TraesCS7B02G018900.1"/>
    </source>
</evidence>
<dbReference type="SMR" id="A0A3B6SD93"/>
<dbReference type="OrthoDB" id="581309at2759"/>
<dbReference type="Gramene" id="TraesROB_scaffold_098032_01G000100.1">
    <property type="protein sequence ID" value="TraesROB_scaffold_098032_01G000100.1"/>
    <property type="gene ID" value="TraesROB_scaffold_098032_01G000100"/>
</dbReference>